<dbReference type="Proteomes" id="UP001172386">
    <property type="component" value="Unassembled WGS sequence"/>
</dbReference>
<keyword evidence="2" id="KW-1185">Reference proteome</keyword>
<gene>
    <name evidence="1" type="ORF">H2198_000283</name>
</gene>
<protein>
    <submittedName>
        <fullName evidence="1">Uncharacterized protein</fullName>
    </submittedName>
</protein>
<organism evidence="1 2">
    <name type="scientific">Neophaeococcomyces mojaviensis</name>
    <dbReference type="NCBI Taxonomy" id="3383035"/>
    <lineage>
        <taxon>Eukaryota</taxon>
        <taxon>Fungi</taxon>
        <taxon>Dikarya</taxon>
        <taxon>Ascomycota</taxon>
        <taxon>Pezizomycotina</taxon>
        <taxon>Eurotiomycetes</taxon>
        <taxon>Chaetothyriomycetidae</taxon>
        <taxon>Chaetothyriales</taxon>
        <taxon>Chaetothyriales incertae sedis</taxon>
        <taxon>Neophaeococcomyces</taxon>
    </lineage>
</organism>
<sequence length="702" mass="79973">MYNEVSDPFLGVEGGFDDILMGNFLHDIINTDQSDNRLAGCSTDILPDLLHFGFDEYADFSSSGLDRVRSSFAPMYSTATTEDKDLPISSHSPTETPAVRRAVHAGEQAFRESIWLWDPSMEDSSVSEQIHLTLPRDQSIAEHQSREVDWGLRLSAMSRDRLLSMILRTCEPRVRRQVESYFPSKEFLSCLLADFKTRHVQQISPWIHFPTLDLDNECEEFLAALICAGAADSRRPEIRRLGFALQEAARVAIMKRFEEDNRRLRDLRSIQALLLILNVGLNSASRRKIEIAESFTLTIVTMLRRGGRFWNKRDILSDLSDDYDGRQTLELHWKRWVEEESFKRLVYHVLFQDVQTSSALFRQPVLSYSEINLTMPCSARIWQAESAEIWWQEILISRSQPYLPPLTLQNCLQDPGLLSRHHAHVDVQMSIRAMVSMFWLRVWQFIQIRAIFSPEGSNPDLGTVNYLRQQLVATSQDLIVRFSEGSDSMHPCVKMMLELGLMYLHVSLEDIQHLAGKEGEEQARKAASRLRLWISLPESRHALFHAGQIAKAAAQCPLKYQRGFHATIIYHASLTMWAYALLATRQTNMQPAQAGSFHSDENKVPMVQLDGDEAMESRRFILLGTGLACIRKYPNNTDSRSAGEPRMVPLTDAAEVMMSMAALLSSRDEGGNYCIPIVSYLTRLMHSLAKASAAMKLLRLEN</sequence>
<accession>A0ACC3AK87</accession>
<dbReference type="EMBL" id="JAPDRQ010000003">
    <property type="protein sequence ID" value="KAJ9664354.1"/>
    <property type="molecule type" value="Genomic_DNA"/>
</dbReference>
<proteinExistence type="predicted"/>
<name>A0ACC3AK87_9EURO</name>
<comment type="caution">
    <text evidence="1">The sequence shown here is derived from an EMBL/GenBank/DDBJ whole genome shotgun (WGS) entry which is preliminary data.</text>
</comment>
<evidence type="ECO:0000313" key="2">
    <source>
        <dbReference type="Proteomes" id="UP001172386"/>
    </source>
</evidence>
<reference evidence="1" key="1">
    <citation type="submission" date="2022-10" db="EMBL/GenBank/DDBJ databases">
        <title>Culturing micro-colonial fungi from biological soil crusts in the Mojave desert and describing Neophaeococcomyces mojavensis, and introducing the new genera and species Taxawa tesnikishii.</title>
        <authorList>
            <person name="Kurbessoian T."/>
            <person name="Stajich J.E."/>
        </authorList>
    </citation>
    <scope>NUCLEOTIDE SEQUENCE</scope>
    <source>
        <strain evidence="1">JES_112</strain>
    </source>
</reference>
<evidence type="ECO:0000313" key="1">
    <source>
        <dbReference type="EMBL" id="KAJ9664354.1"/>
    </source>
</evidence>